<protein>
    <submittedName>
        <fullName evidence="2">Uncharacterized protein</fullName>
    </submittedName>
</protein>
<feature type="region of interest" description="Disordered" evidence="1">
    <location>
        <begin position="1"/>
        <end position="22"/>
    </location>
</feature>
<comment type="caution">
    <text evidence="2">The sequence shown here is derived from an EMBL/GenBank/DDBJ whole genome shotgun (WGS) entry which is preliminary data.</text>
</comment>
<proteinExistence type="predicted"/>
<dbReference type="EMBL" id="JAVAMQ010000041">
    <property type="protein sequence ID" value="MDP5309205.1"/>
    <property type="molecule type" value="Genomic_DNA"/>
</dbReference>
<evidence type="ECO:0000256" key="1">
    <source>
        <dbReference type="SAM" id="MobiDB-lite"/>
    </source>
</evidence>
<evidence type="ECO:0000313" key="2">
    <source>
        <dbReference type="EMBL" id="MDP5309205.1"/>
    </source>
</evidence>
<reference evidence="2 3" key="1">
    <citation type="submission" date="2023-08" db="EMBL/GenBank/DDBJ databases">
        <authorList>
            <person name="Park J.-S."/>
        </authorList>
    </citation>
    <scope>NUCLEOTIDE SEQUENCE [LARGE SCALE GENOMIC DNA]</scope>
    <source>
        <strain evidence="2 3">2205BS29-5</strain>
    </source>
</reference>
<accession>A0ABT9JHA2</accession>
<dbReference type="RefSeq" id="WP_305965004.1">
    <property type="nucleotide sequence ID" value="NZ_JAVAMQ010000041.1"/>
</dbReference>
<keyword evidence="3" id="KW-1185">Reference proteome</keyword>
<name>A0ABT9JHA2_9RHOB</name>
<dbReference type="Proteomes" id="UP001224997">
    <property type="component" value="Unassembled WGS sequence"/>
</dbReference>
<organism evidence="2 3">
    <name type="scientific">Paracoccus spongiarum</name>
    <dbReference type="NCBI Taxonomy" id="3064387"/>
    <lineage>
        <taxon>Bacteria</taxon>
        <taxon>Pseudomonadati</taxon>
        <taxon>Pseudomonadota</taxon>
        <taxon>Alphaproteobacteria</taxon>
        <taxon>Rhodobacterales</taxon>
        <taxon>Paracoccaceae</taxon>
        <taxon>Paracoccus</taxon>
    </lineage>
</organism>
<evidence type="ECO:0000313" key="3">
    <source>
        <dbReference type="Proteomes" id="UP001224997"/>
    </source>
</evidence>
<sequence>CSPTPSMKSGATGKRRQTQNNSMLEYDKNLLKNLRFNILYPPEGDSSVLEVSADDVGDFLHVILGADGTLIFSFLSNREVNINTDQISTITDVARQNLSLTDTSWLDKDIDG</sequence>
<gene>
    <name evidence="2" type="ORF">Q5Y72_19215</name>
</gene>
<feature type="non-terminal residue" evidence="2">
    <location>
        <position position="1"/>
    </location>
</feature>